<comment type="caution">
    <text evidence="2">The sequence shown here is derived from an EMBL/GenBank/DDBJ whole genome shotgun (WGS) entry which is preliminary data.</text>
</comment>
<evidence type="ECO:0000256" key="1">
    <source>
        <dbReference type="SAM" id="Phobius"/>
    </source>
</evidence>
<gene>
    <name evidence="2" type="ORF">CLG96_07510</name>
</gene>
<sequence length="161" mass="16783">MWDALAGAAAAIEASDFGHWARGSAYAYPVANLIHLLGLVLLVGGIGLLDLRLAGLFRTLPAEALSRILTPVAILGIMLLVGSSSVLFAADARSLILSGAFRWKIMLIAVALANAVAFRIFWQGCLADWDSRPPALGRAMAGGSVALWLAAAALGRLIAYA</sequence>
<evidence type="ECO:0008006" key="4">
    <source>
        <dbReference type="Google" id="ProtNLM"/>
    </source>
</evidence>
<evidence type="ECO:0000313" key="2">
    <source>
        <dbReference type="EMBL" id="PTQ12368.1"/>
    </source>
</evidence>
<dbReference type="Proteomes" id="UP000244162">
    <property type="component" value="Unassembled WGS sequence"/>
</dbReference>
<keyword evidence="1" id="KW-0472">Membrane</keyword>
<protein>
    <recommendedName>
        <fullName evidence="4">DUF2214 domain-containing protein</fullName>
    </recommendedName>
</protein>
<name>A0A2T5G0A0_9SPHN</name>
<feature type="transmembrane region" description="Helical" evidence="1">
    <location>
        <begin position="141"/>
        <end position="159"/>
    </location>
</feature>
<dbReference type="OrthoDB" id="7450496at2"/>
<evidence type="ECO:0000313" key="3">
    <source>
        <dbReference type="Proteomes" id="UP000244162"/>
    </source>
</evidence>
<feature type="transmembrane region" description="Helical" evidence="1">
    <location>
        <begin position="68"/>
        <end position="89"/>
    </location>
</feature>
<dbReference type="AlphaFoldDB" id="A0A2T5G0A0"/>
<keyword evidence="1" id="KW-1133">Transmembrane helix</keyword>
<keyword evidence="1" id="KW-0812">Transmembrane</keyword>
<proteinExistence type="predicted"/>
<feature type="transmembrane region" description="Helical" evidence="1">
    <location>
        <begin position="101"/>
        <end position="121"/>
    </location>
</feature>
<keyword evidence="3" id="KW-1185">Reference proteome</keyword>
<feature type="transmembrane region" description="Helical" evidence="1">
    <location>
        <begin position="25"/>
        <end position="48"/>
    </location>
</feature>
<dbReference type="RefSeq" id="WP_107967230.1">
    <property type="nucleotide sequence ID" value="NZ_NWBU01000005.1"/>
</dbReference>
<organism evidence="2 3">
    <name type="scientific">Sphingomonas oleivorans</name>
    <dbReference type="NCBI Taxonomy" id="1735121"/>
    <lineage>
        <taxon>Bacteria</taxon>
        <taxon>Pseudomonadati</taxon>
        <taxon>Pseudomonadota</taxon>
        <taxon>Alphaproteobacteria</taxon>
        <taxon>Sphingomonadales</taxon>
        <taxon>Sphingomonadaceae</taxon>
        <taxon>Sphingomonas</taxon>
    </lineage>
</organism>
<accession>A0A2T5G0A0</accession>
<dbReference type="EMBL" id="NWBU01000005">
    <property type="protein sequence ID" value="PTQ12368.1"/>
    <property type="molecule type" value="Genomic_DNA"/>
</dbReference>
<reference evidence="2 3" key="1">
    <citation type="submission" date="2017-09" db="EMBL/GenBank/DDBJ databases">
        <title>Sphingomonas panjinensis sp.nov., isolated from oil-contaminated soil.</title>
        <authorList>
            <person name="Wang L."/>
            <person name="Chen L."/>
        </authorList>
    </citation>
    <scope>NUCLEOTIDE SEQUENCE [LARGE SCALE GENOMIC DNA]</scope>
    <source>
        <strain evidence="2 3">FW-11</strain>
    </source>
</reference>